<feature type="region of interest" description="Disordered" evidence="1">
    <location>
        <begin position="546"/>
        <end position="566"/>
    </location>
</feature>
<protein>
    <submittedName>
        <fullName evidence="2">Uncharacterized protein</fullName>
    </submittedName>
</protein>
<reference evidence="2" key="1">
    <citation type="submission" date="2020-05" db="UniProtKB">
        <authorList>
            <consortium name="EnsemblMetazoa"/>
        </authorList>
    </citation>
    <scope>IDENTIFICATION</scope>
    <source>
        <strain evidence="2">Yale</strain>
    </source>
</reference>
<organism evidence="2 3">
    <name type="scientific">Glossina morsitans morsitans</name>
    <name type="common">Savannah tsetse fly</name>
    <dbReference type="NCBI Taxonomy" id="37546"/>
    <lineage>
        <taxon>Eukaryota</taxon>
        <taxon>Metazoa</taxon>
        <taxon>Ecdysozoa</taxon>
        <taxon>Arthropoda</taxon>
        <taxon>Hexapoda</taxon>
        <taxon>Insecta</taxon>
        <taxon>Pterygota</taxon>
        <taxon>Neoptera</taxon>
        <taxon>Endopterygota</taxon>
        <taxon>Diptera</taxon>
        <taxon>Brachycera</taxon>
        <taxon>Muscomorpha</taxon>
        <taxon>Hippoboscoidea</taxon>
        <taxon>Glossinidae</taxon>
        <taxon>Glossina</taxon>
    </lineage>
</organism>
<evidence type="ECO:0000313" key="3">
    <source>
        <dbReference type="Proteomes" id="UP000092444"/>
    </source>
</evidence>
<dbReference type="AlphaFoldDB" id="A0A1B0FFH1"/>
<dbReference type="Proteomes" id="UP000092444">
    <property type="component" value="Unassembled WGS sequence"/>
</dbReference>
<proteinExistence type="predicted"/>
<feature type="region of interest" description="Disordered" evidence="1">
    <location>
        <begin position="895"/>
        <end position="917"/>
    </location>
</feature>
<evidence type="ECO:0000313" key="2">
    <source>
        <dbReference type="EnsemblMetazoa" id="GMOY002375-PA"/>
    </source>
</evidence>
<sequence>MMPPSSQSVGWKVTKQYFGILELKLSIIVTVMDILDIDEALKDDSFIFLEDKTHDDISNILQQWKSNNCLPPSINRTPQQPLEQPYKLDSRTFTRPKRKLVQNLESSHFAHSSSQNAQQITENPMLNLEIGGLVTTMEKSYLQDTSPPSFISMDASTDRMNNSLITSADFSNLNFLQSTNSLDFNAAIENGECVFNLNDKATSDGYTLSDMIRDRKALESLTMSSDGTLIKDSHIGQIDDISLNLSKTASGCSTMDNSTESVEDANQLGACNNFKTGNENLHRTMVLADEMIGDITYNLVGSGTYGNTVNEKPSAIINRVPAKESAQSSNEEKPSALDEAKCLSTFATVKTLNTTFDLHLNITPDGTPECLEKNMAAMTCIESTPHTTALRPNKKLFTPPLELADNVNISLIKRASLNFSDRKFNETFELNESKGESKTKPINAEIFMGKLLDTQQSMEMIDDIESPHETLNKTYRRSVNENTARKEMQNVMDLAEAEANLLASNNNEEEFDHMLNEFSKVELNAEQLKMKKSLDSIKKRFNYSSCREKGHNETSSSTDDESHHSKENLNATISVRSGHDNEEQKPFNERLTECSPVLNETTEIQKNTPKECTSGNMNDSKSSIHLSNGLNVSYVNSSSNGSERLLSRRSRLYDDINLLNITTNPRLPLTSTSFTLSKDDSATRANEINETEYMANNCYQSDDVGVATVVEESEIPSDGTDIIPRANYNQDPQIIHYRLAEKRERDRDRFRTINITKNRGSGDEAPIKPELNVPCIDDCYDRQLQLDIEKDDSQPNSQRNSRCDGSDSPVSYNNESTADMETTSKVNPNYLTYRKPREKQSVNRNLPEVAPLIATVAPTEQTATKPRSLSRPRYISGLTKFSAVSKATSADELEKTVHRQTSANTKTSGLGGPTKISGTRISTNVNKNKGCSDLKSPMGIKSKSFHNLSGNITGVSAINNNSGVSTATKTFGLRKPNSIGSGLVKPNQVRHSTIGNPNNLPQQATQQKKDDTVFKVPKLVSGIRTPGSGGTNGVPKRAGLVRPSSGYYSLNVTAKSAQHPMGDLESDIERHSPTDSMSSASSSHSLTKQSQALKPPSTIVQSTAKAINVPTNLTKVTIGSTGIPKPSGLRPPSNIKRSGLPRPASFIKAEK</sequence>
<evidence type="ECO:0000256" key="1">
    <source>
        <dbReference type="SAM" id="MobiDB-lite"/>
    </source>
</evidence>
<keyword evidence="3" id="KW-1185">Reference proteome</keyword>
<dbReference type="EnsemblMetazoa" id="GMOY002375-RA">
    <property type="protein sequence ID" value="GMOY002375-PA"/>
    <property type="gene ID" value="GMOY002375"/>
</dbReference>
<accession>A0A1B0FFH1</accession>
<dbReference type="STRING" id="37546.A0A1B0FFH1"/>
<feature type="compositionally biased region" description="Polar residues" evidence="1">
    <location>
        <begin position="808"/>
        <end position="829"/>
    </location>
</feature>
<dbReference type="VEuPathDB" id="VectorBase:GMOY002375"/>
<feature type="region of interest" description="Disordered" evidence="1">
    <location>
        <begin position="788"/>
        <end position="829"/>
    </location>
</feature>
<dbReference type="PhylomeDB" id="A0A1B0FFH1"/>
<dbReference type="EMBL" id="CCAG010005166">
    <property type="status" value="NOT_ANNOTATED_CDS"/>
    <property type="molecule type" value="Genomic_DNA"/>
</dbReference>
<feature type="region of interest" description="Disordered" evidence="1">
    <location>
        <begin position="1056"/>
        <end position="1097"/>
    </location>
</feature>
<feature type="compositionally biased region" description="Polar residues" evidence="1">
    <location>
        <begin position="1110"/>
        <end position="1120"/>
    </location>
</feature>
<feature type="compositionally biased region" description="Low complexity" evidence="1">
    <location>
        <begin position="1074"/>
        <end position="1090"/>
    </location>
</feature>
<feature type="compositionally biased region" description="Polar residues" evidence="1">
    <location>
        <begin position="899"/>
        <end position="908"/>
    </location>
</feature>
<feature type="region of interest" description="Disordered" evidence="1">
    <location>
        <begin position="1110"/>
        <end position="1151"/>
    </location>
</feature>
<name>A0A1B0FFH1_GLOMM</name>